<protein>
    <submittedName>
        <fullName evidence="2">Unannotated protein</fullName>
    </submittedName>
</protein>
<keyword evidence="1" id="KW-0472">Membrane</keyword>
<dbReference type="EMBL" id="CAEZTW010000004">
    <property type="protein sequence ID" value="CAB4574804.1"/>
    <property type="molecule type" value="Genomic_DNA"/>
</dbReference>
<sequence length="107" mass="11873">MRKLLLAQHRGSVESLLTILPQVFVFLVMFQLIFMQFNVMRSTNLNQGELATTAITGSGDEYVRYPLIGGGSVLVIEEKSEIKKFIDFGNFSGKKVVAIAVDEDSTN</sequence>
<evidence type="ECO:0000256" key="1">
    <source>
        <dbReference type="SAM" id="Phobius"/>
    </source>
</evidence>
<keyword evidence="1" id="KW-0812">Transmembrane</keyword>
<evidence type="ECO:0000313" key="2">
    <source>
        <dbReference type="EMBL" id="CAB4574804.1"/>
    </source>
</evidence>
<proteinExistence type="predicted"/>
<feature type="transmembrane region" description="Helical" evidence="1">
    <location>
        <begin position="15"/>
        <end position="34"/>
    </location>
</feature>
<reference evidence="2" key="1">
    <citation type="submission" date="2020-05" db="EMBL/GenBank/DDBJ databases">
        <authorList>
            <person name="Chiriac C."/>
            <person name="Salcher M."/>
            <person name="Ghai R."/>
            <person name="Kavagutti S V."/>
        </authorList>
    </citation>
    <scope>NUCLEOTIDE SEQUENCE</scope>
</reference>
<organism evidence="2">
    <name type="scientific">freshwater metagenome</name>
    <dbReference type="NCBI Taxonomy" id="449393"/>
    <lineage>
        <taxon>unclassified sequences</taxon>
        <taxon>metagenomes</taxon>
        <taxon>ecological metagenomes</taxon>
    </lineage>
</organism>
<accession>A0A6J6EHV4</accession>
<dbReference type="AlphaFoldDB" id="A0A6J6EHV4"/>
<gene>
    <name evidence="2" type="ORF">UFOPK1766_00056</name>
</gene>
<name>A0A6J6EHV4_9ZZZZ</name>
<keyword evidence="1" id="KW-1133">Transmembrane helix</keyword>